<reference evidence="2" key="1">
    <citation type="submission" date="2023-04" db="EMBL/GenBank/DDBJ databases">
        <authorList>
            <consortium name="ELIXIR-Norway"/>
        </authorList>
    </citation>
    <scope>NUCLEOTIDE SEQUENCE [LARGE SCALE GENOMIC DNA]</scope>
</reference>
<protein>
    <submittedName>
        <fullName evidence="2">Uncharacterized protein</fullName>
    </submittedName>
</protein>
<name>A0ABN8Y354_RANTA</name>
<feature type="compositionally biased region" description="Gly residues" evidence="1">
    <location>
        <begin position="301"/>
        <end position="320"/>
    </location>
</feature>
<dbReference type="EMBL" id="OX459949">
    <property type="protein sequence ID" value="CAI9156025.1"/>
    <property type="molecule type" value="Genomic_DNA"/>
</dbReference>
<organism evidence="2 3">
    <name type="scientific">Rangifer tarandus platyrhynchus</name>
    <name type="common">Svalbard reindeer</name>
    <dbReference type="NCBI Taxonomy" id="3082113"/>
    <lineage>
        <taxon>Eukaryota</taxon>
        <taxon>Metazoa</taxon>
        <taxon>Chordata</taxon>
        <taxon>Craniata</taxon>
        <taxon>Vertebrata</taxon>
        <taxon>Euteleostomi</taxon>
        <taxon>Mammalia</taxon>
        <taxon>Eutheria</taxon>
        <taxon>Laurasiatheria</taxon>
        <taxon>Artiodactyla</taxon>
        <taxon>Ruminantia</taxon>
        <taxon>Pecora</taxon>
        <taxon>Cervidae</taxon>
        <taxon>Odocoileinae</taxon>
        <taxon>Rangifer</taxon>
    </lineage>
</organism>
<sequence>MSRSRAPNVEKRGKLNPVRVNYSVRESEVEIPQTQTPFLTAASRSLMSCVSVAEDTRPWCFLAETGEAGITGVPDPCLIQQGQGVTETAATLQKHSYERGSEGCSFPRAGPGTASELADGSLGTWFGNHYLAAGPPALPTSALQTLPPRRLGRSETRAAPILSPRPPQPGSRADIRSCSPPGSDATPTAQLCRAPGAPGRGARIAHRGRAGTRLAAHRPQRAAPVPLTCAAALAGPPRASPAPGSDPSPSAERARGGPALVWPRREGRGGCGSSPPRATWGAREGAGQGRDRWAPPAAGSPGRGLLGDPPRGGRGARAAA</sequence>
<feature type="compositionally biased region" description="Low complexity" evidence="1">
    <location>
        <begin position="193"/>
        <end position="202"/>
    </location>
</feature>
<proteinExistence type="predicted"/>
<gene>
    <name evidence="2" type="ORF">MRATA1EN1_LOCUS4987</name>
</gene>
<dbReference type="Proteomes" id="UP001176941">
    <property type="component" value="Chromosome 13"/>
</dbReference>
<keyword evidence="3" id="KW-1185">Reference proteome</keyword>
<accession>A0ABN8Y354</accession>
<evidence type="ECO:0000313" key="3">
    <source>
        <dbReference type="Proteomes" id="UP001176941"/>
    </source>
</evidence>
<feature type="region of interest" description="Disordered" evidence="1">
    <location>
        <begin position="154"/>
        <end position="320"/>
    </location>
</feature>
<feature type="compositionally biased region" description="Basic residues" evidence="1">
    <location>
        <begin position="203"/>
        <end position="220"/>
    </location>
</feature>
<evidence type="ECO:0000313" key="2">
    <source>
        <dbReference type="EMBL" id="CAI9156025.1"/>
    </source>
</evidence>
<evidence type="ECO:0000256" key="1">
    <source>
        <dbReference type="SAM" id="MobiDB-lite"/>
    </source>
</evidence>